<dbReference type="SMART" id="SM00382">
    <property type="entry name" value="AAA"/>
    <property type="match status" value="1"/>
</dbReference>
<keyword evidence="7" id="KW-0408">Iron</keyword>
<keyword evidence="3" id="KW-1003">Cell membrane</keyword>
<dbReference type="GO" id="GO:0006302">
    <property type="term" value="P:double-strand break repair"/>
    <property type="evidence" value="ECO:0007669"/>
    <property type="project" value="InterPro"/>
</dbReference>
<evidence type="ECO:0000256" key="1">
    <source>
        <dbReference type="ARBA" id="ARBA00004202"/>
    </source>
</evidence>
<protein>
    <submittedName>
        <fullName evidence="11">AAA family ATPase</fullName>
    </submittedName>
</protein>
<dbReference type="Gene3D" id="3.40.50.300">
    <property type="entry name" value="P-loop containing nucleotide triphosphate hydrolases"/>
    <property type="match status" value="2"/>
</dbReference>
<proteinExistence type="predicted"/>
<dbReference type="RefSeq" id="WP_005395448.1">
    <property type="nucleotide sequence ID" value="NZ_CP066007.1"/>
</dbReference>
<comment type="subcellular location">
    <subcellularLocation>
        <location evidence="1">Cell membrane</location>
        <topology evidence="1">Peripheral membrane protein</topology>
    </subcellularLocation>
</comment>
<dbReference type="OrthoDB" id="9784297at2"/>
<dbReference type="Proteomes" id="UP000617681">
    <property type="component" value="Chromosome"/>
</dbReference>
<dbReference type="GeneID" id="92760562"/>
<dbReference type="SUPFAM" id="SSF52540">
    <property type="entry name" value="P-loop containing nucleoside triphosphate hydrolases"/>
    <property type="match status" value="1"/>
</dbReference>
<evidence type="ECO:0000313" key="13">
    <source>
        <dbReference type="Proteomes" id="UP000596145"/>
    </source>
</evidence>
<dbReference type="EMBL" id="CP069534">
    <property type="protein sequence ID" value="QRP69884.1"/>
    <property type="molecule type" value="Genomic_DNA"/>
</dbReference>
<accession>A0A7T4JW26</accession>
<dbReference type="CDD" id="cd00267">
    <property type="entry name" value="ABC_ATPase"/>
    <property type="match status" value="1"/>
</dbReference>
<dbReference type="GO" id="GO:0016887">
    <property type="term" value="F:ATP hydrolysis activity"/>
    <property type="evidence" value="ECO:0007669"/>
    <property type="project" value="InterPro"/>
</dbReference>
<sequence>MYIRKVQIETAPGPAVDLGYVEHLPVFQALKESPLEFSHPVTVFVGDNGAGKSTLLEALAVAMRFNPDGGFLGARSFTATGEPTHSPLHQLLRVSRPENPRAGYFLRAETHYNQVTKLDRSVSYAGAHRRSHGETVLDVLDDALKDRGLFLFDEPEAGLSVVSQMAVMGHIALAARRGSQFIVATHSPIIAAVPGADIRSVSEGGIVQTAYDDTEMVRATRGFLSDPIGSVDFIIDGV</sequence>
<dbReference type="InterPro" id="IPR003439">
    <property type="entry name" value="ABC_transporter-like_ATP-bd"/>
</dbReference>
<reference evidence="11 13" key="1">
    <citation type="submission" date="2020-12" db="EMBL/GenBank/DDBJ databases">
        <title>FDA dAtabase for Regulatory Grade micrObial Sequences (FDA-ARGOS): Supporting development and validation of Infectious Disease Dx tests.</title>
        <authorList>
            <person name="Sproer C."/>
            <person name="Gronow S."/>
            <person name="Severitt S."/>
            <person name="Schroder I."/>
            <person name="Tallon L."/>
            <person name="Sadzewicz L."/>
            <person name="Zhao X."/>
            <person name="Boylan J."/>
            <person name="Ott S."/>
            <person name="Bowen H."/>
            <person name="Vavikolanu K."/>
            <person name="Mehta A."/>
            <person name="Aluvathingal J."/>
            <person name="Nadendla S."/>
            <person name="Lowell S."/>
            <person name="Myers T."/>
            <person name="Yan Y."/>
            <person name="Sichtig H."/>
        </authorList>
    </citation>
    <scope>NUCLEOTIDE SEQUENCE [LARGE SCALE GENOMIC DNA]</scope>
    <source>
        <strain evidence="11 13">FDAARGOS_1053</strain>
        <strain evidence="12">FDAARGOS_1191</strain>
    </source>
</reference>
<dbReference type="PANTHER" id="PTHR42771:SF2">
    <property type="entry name" value="IRON(3+)-HYDROXAMATE IMPORT ATP-BINDING PROTEIN FHUC"/>
    <property type="match status" value="1"/>
</dbReference>
<keyword evidence="5" id="KW-0547">Nucleotide-binding</keyword>
<evidence type="ECO:0000256" key="8">
    <source>
        <dbReference type="ARBA" id="ARBA00023065"/>
    </source>
</evidence>
<dbReference type="InterPro" id="IPR038729">
    <property type="entry name" value="Rad50/SbcC_AAA"/>
</dbReference>
<dbReference type="Pfam" id="PF13476">
    <property type="entry name" value="AAA_23"/>
    <property type="match status" value="1"/>
</dbReference>
<gene>
    <name evidence="11" type="ORF">I6I10_06745</name>
    <name evidence="12" type="ORF">I6J21_08730</name>
</gene>
<dbReference type="GO" id="GO:0005886">
    <property type="term" value="C:plasma membrane"/>
    <property type="evidence" value="ECO:0007669"/>
    <property type="project" value="UniProtKB-SubCell"/>
</dbReference>
<keyword evidence="9" id="KW-0472">Membrane</keyword>
<dbReference type="PROSITE" id="PS50893">
    <property type="entry name" value="ABC_TRANSPORTER_2"/>
    <property type="match status" value="1"/>
</dbReference>
<keyword evidence="4" id="KW-0410">Iron transport</keyword>
<dbReference type="GO" id="GO:0005524">
    <property type="term" value="F:ATP binding"/>
    <property type="evidence" value="ECO:0007669"/>
    <property type="project" value="UniProtKB-KW"/>
</dbReference>
<feature type="domain" description="ABC transporter" evidence="10">
    <location>
        <begin position="3"/>
        <end position="228"/>
    </location>
</feature>
<dbReference type="GO" id="GO:0006826">
    <property type="term" value="P:iron ion transport"/>
    <property type="evidence" value="ECO:0007669"/>
    <property type="project" value="UniProtKB-KW"/>
</dbReference>
<dbReference type="InterPro" id="IPR027417">
    <property type="entry name" value="P-loop_NTPase"/>
</dbReference>
<dbReference type="InterPro" id="IPR003959">
    <property type="entry name" value="ATPase_AAA_core"/>
</dbReference>
<evidence type="ECO:0000256" key="7">
    <source>
        <dbReference type="ARBA" id="ARBA00023004"/>
    </source>
</evidence>
<evidence type="ECO:0000313" key="11">
    <source>
        <dbReference type="EMBL" id="QQB47564.1"/>
    </source>
</evidence>
<evidence type="ECO:0000313" key="12">
    <source>
        <dbReference type="EMBL" id="QRP69884.1"/>
    </source>
</evidence>
<dbReference type="PANTHER" id="PTHR42771">
    <property type="entry name" value="IRON(3+)-HYDROXAMATE IMPORT ATP-BINDING PROTEIN FHUC"/>
    <property type="match status" value="1"/>
</dbReference>
<dbReference type="AlphaFoldDB" id="A0A7T4JW26"/>
<evidence type="ECO:0000256" key="2">
    <source>
        <dbReference type="ARBA" id="ARBA00022448"/>
    </source>
</evidence>
<evidence type="ECO:0000256" key="9">
    <source>
        <dbReference type="ARBA" id="ARBA00023136"/>
    </source>
</evidence>
<evidence type="ECO:0000256" key="5">
    <source>
        <dbReference type="ARBA" id="ARBA00022741"/>
    </source>
</evidence>
<organism evidence="11 13">
    <name type="scientific">Corynebacterium glucuronolyticum</name>
    <dbReference type="NCBI Taxonomy" id="39791"/>
    <lineage>
        <taxon>Bacteria</taxon>
        <taxon>Bacillati</taxon>
        <taxon>Actinomycetota</taxon>
        <taxon>Actinomycetes</taxon>
        <taxon>Mycobacteriales</taxon>
        <taxon>Corynebacteriaceae</taxon>
        <taxon>Corynebacterium</taxon>
    </lineage>
</organism>
<keyword evidence="2" id="KW-0813">Transport</keyword>
<dbReference type="Proteomes" id="UP000596145">
    <property type="component" value="Chromosome"/>
</dbReference>
<evidence type="ECO:0000256" key="6">
    <source>
        <dbReference type="ARBA" id="ARBA00022840"/>
    </source>
</evidence>
<dbReference type="InterPro" id="IPR051535">
    <property type="entry name" value="Siderophore_ABC-ATPase"/>
</dbReference>
<evidence type="ECO:0000256" key="4">
    <source>
        <dbReference type="ARBA" id="ARBA00022496"/>
    </source>
</evidence>
<evidence type="ECO:0000256" key="3">
    <source>
        <dbReference type="ARBA" id="ARBA00022475"/>
    </source>
</evidence>
<dbReference type="InterPro" id="IPR003593">
    <property type="entry name" value="AAA+_ATPase"/>
</dbReference>
<dbReference type="Pfam" id="PF13304">
    <property type="entry name" value="AAA_21"/>
    <property type="match status" value="1"/>
</dbReference>
<name>A0A7T4JW26_9CORY</name>
<keyword evidence="6" id="KW-0067">ATP-binding</keyword>
<dbReference type="EMBL" id="CP066007">
    <property type="protein sequence ID" value="QQB47564.1"/>
    <property type="molecule type" value="Genomic_DNA"/>
</dbReference>
<evidence type="ECO:0000259" key="10">
    <source>
        <dbReference type="PROSITE" id="PS50893"/>
    </source>
</evidence>
<keyword evidence="8" id="KW-0406">Ion transport</keyword>